<evidence type="ECO:0000256" key="6">
    <source>
        <dbReference type="ARBA" id="ARBA00022839"/>
    </source>
</evidence>
<organism evidence="17 18">
    <name type="scientific">Candidatus Avacidaminococcus intestinavium</name>
    <dbReference type="NCBI Taxonomy" id="2840684"/>
    <lineage>
        <taxon>Bacteria</taxon>
        <taxon>Bacillati</taxon>
        <taxon>Bacillota</taxon>
        <taxon>Negativicutes</taxon>
        <taxon>Acidaminococcales</taxon>
        <taxon>Acidaminococcaceae</taxon>
        <taxon>Acidaminococcaceae incertae sedis</taxon>
        <taxon>Candidatus Avacidaminococcus</taxon>
    </lineage>
</organism>
<dbReference type="PROSITE" id="PS51198">
    <property type="entry name" value="UVRD_HELICASE_ATP_BIND"/>
    <property type="match status" value="1"/>
</dbReference>
<accession>A0A9D1SM07</accession>
<dbReference type="Pfam" id="PF12705">
    <property type="entry name" value="PDDEXK_1"/>
    <property type="match status" value="1"/>
</dbReference>
<dbReference type="EMBL" id="DVNI01000099">
    <property type="protein sequence ID" value="HIU64567.1"/>
    <property type="molecule type" value="Genomic_DNA"/>
</dbReference>
<dbReference type="Pfam" id="PF13361">
    <property type="entry name" value="UvrD_C"/>
    <property type="match status" value="1"/>
</dbReference>
<keyword evidence="8" id="KW-0238">DNA-binding</keyword>
<keyword evidence="10" id="KW-0413">Isomerase</keyword>
<dbReference type="InterPro" id="IPR014017">
    <property type="entry name" value="DNA_helicase_UvrD-like_C"/>
</dbReference>
<dbReference type="InterPro" id="IPR011335">
    <property type="entry name" value="Restrct_endonuc-II-like"/>
</dbReference>
<evidence type="ECO:0000256" key="9">
    <source>
        <dbReference type="ARBA" id="ARBA00023204"/>
    </source>
</evidence>
<sequence>KEIISELKELCKELTESLPADTKAASLSRAWQEVLNSYAVYLNKAQQIDKIFSFNDIEEKAYKLLRENQSILTKYRMRYRYLMVDEFQDTNLLQKRLVYLLAGGNSEVLQDNRLFIVGDVKQSIYRFRGAEVGVFADVIRDIKASGGVNIELADNFRSSPQILNLCNNVFAQLMSSDSKEGIAFQELTPNREDSDLPIVLEVQTTQEQKAEAEMLEARLVVQKILEMTSKGYRFGDIAILLSVIGKANNFVTALREAHVPFRLVDGKGYFERQEVLDLINLLKFLDNSYCDLELCGVLRSPYFGISDNIITSFLFLRQEENLWKLLVNYSLKQTQLVLPVEEESKLKRAIAILQRLRSLASTVSLAELMGDIFDELSLEARLLGQIFGLDKVAHVKNLRRMALDLTMKQGLNLQGFLEKLQKMRSIETRIEVAKAFDGDDVVNIMTIHKSKGLEFPIVFLPSLNTRGRVDSDQVLFDDKEGLGIRVTGTNGLLYDSTIFKKIKEQSKELELAEKKRQLYVAMTRGERQIVLSGLTFIDKKTEAENSTWLGMLKKILGNSDAGANGLLEWLVVNIDDMPVNNITSLINKPLILDEDVYKKVKPLALYTKPQEYCFSATSLAKFSQCPRSYYYEYIAQLKGLGPAIEPVSGVLNKDEDDCKPLASNILGLIVHHVLENLETDGFNLALNKGLAKHAPEAGITARKWLKNLLENYLASDLYKSFSNYERQQEVAFNEKLFEVCGINILFTGSIDCLITYPDCTLGIIDYKSGKPPENREDANNYLGQIALYSLVAEKVFQRKVKLAELHFLENSTKVSLKIELEDFRKELLERCLAIIEKKTEQDFPVLLSACEFCAYNYLCPKS</sequence>
<keyword evidence="6" id="KW-0269">Exonuclease</keyword>
<gene>
    <name evidence="17" type="ORF">IAB06_06000</name>
</gene>
<dbReference type="InterPro" id="IPR014016">
    <property type="entry name" value="UvrD-like_ATP-bd"/>
</dbReference>
<evidence type="ECO:0000256" key="14">
    <source>
        <dbReference type="PROSITE-ProRule" id="PRU00560"/>
    </source>
</evidence>
<evidence type="ECO:0000313" key="18">
    <source>
        <dbReference type="Proteomes" id="UP000824099"/>
    </source>
</evidence>
<dbReference type="InterPro" id="IPR038726">
    <property type="entry name" value="PDDEXK_AddAB-type"/>
</dbReference>
<comment type="catalytic activity">
    <reaction evidence="13">
        <text>ATP + H2O = ADP + phosphate + H(+)</text>
        <dbReference type="Rhea" id="RHEA:13065"/>
        <dbReference type="ChEBI" id="CHEBI:15377"/>
        <dbReference type="ChEBI" id="CHEBI:15378"/>
        <dbReference type="ChEBI" id="CHEBI:30616"/>
        <dbReference type="ChEBI" id="CHEBI:43474"/>
        <dbReference type="ChEBI" id="CHEBI:456216"/>
        <dbReference type="EC" id="5.6.2.4"/>
    </reaction>
</comment>
<reference evidence="17" key="2">
    <citation type="journal article" date="2021" name="PeerJ">
        <title>Extensive microbial diversity within the chicken gut microbiome revealed by metagenomics and culture.</title>
        <authorList>
            <person name="Gilroy R."/>
            <person name="Ravi A."/>
            <person name="Getino M."/>
            <person name="Pursley I."/>
            <person name="Horton D.L."/>
            <person name="Alikhan N.F."/>
            <person name="Baker D."/>
            <person name="Gharbi K."/>
            <person name="Hall N."/>
            <person name="Watson M."/>
            <person name="Adriaenssens E.M."/>
            <person name="Foster-Nyarko E."/>
            <person name="Jarju S."/>
            <person name="Secka A."/>
            <person name="Antonio M."/>
            <person name="Oren A."/>
            <person name="Chaudhuri R.R."/>
            <person name="La Ragione R."/>
            <person name="Hildebrand F."/>
            <person name="Pallen M.J."/>
        </authorList>
    </citation>
    <scope>NUCLEOTIDE SEQUENCE</scope>
    <source>
        <strain evidence="17">CHK160-1198</strain>
    </source>
</reference>
<dbReference type="SUPFAM" id="SSF52980">
    <property type="entry name" value="Restriction endonuclease-like"/>
    <property type="match status" value="1"/>
</dbReference>
<comment type="catalytic activity">
    <reaction evidence="11">
        <text>Couples ATP hydrolysis with the unwinding of duplex DNA by translocating in the 3'-5' direction.</text>
        <dbReference type="EC" id="5.6.2.4"/>
    </reaction>
</comment>
<keyword evidence="7 14" id="KW-0067">ATP-binding</keyword>
<evidence type="ECO:0000256" key="5">
    <source>
        <dbReference type="ARBA" id="ARBA00022806"/>
    </source>
</evidence>
<dbReference type="Gene3D" id="1.10.486.10">
    <property type="entry name" value="PCRA, domain 4"/>
    <property type="match status" value="1"/>
</dbReference>
<keyword evidence="4 14" id="KW-0378">Hydrolase</keyword>
<dbReference type="PROSITE" id="PS51217">
    <property type="entry name" value="UVRD_HELICASE_CTER"/>
    <property type="match status" value="1"/>
</dbReference>
<feature type="non-terminal residue" evidence="17">
    <location>
        <position position="1"/>
    </location>
</feature>
<dbReference type="InterPro" id="IPR011604">
    <property type="entry name" value="PDDEXK-like_dom_sf"/>
</dbReference>
<keyword evidence="5 14" id="KW-0347">Helicase</keyword>
<evidence type="ECO:0000256" key="3">
    <source>
        <dbReference type="ARBA" id="ARBA00022763"/>
    </source>
</evidence>
<dbReference type="SUPFAM" id="SSF52540">
    <property type="entry name" value="P-loop containing nucleoside triphosphate hydrolases"/>
    <property type="match status" value="1"/>
</dbReference>
<evidence type="ECO:0000256" key="4">
    <source>
        <dbReference type="ARBA" id="ARBA00022801"/>
    </source>
</evidence>
<dbReference type="PANTHER" id="PTHR11070">
    <property type="entry name" value="UVRD / RECB / PCRA DNA HELICASE FAMILY MEMBER"/>
    <property type="match status" value="1"/>
</dbReference>
<evidence type="ECO:0000256" key="13">
    <source>
        <dbReference type="ARBA" id="ARBA00048988"/>
    </source>
</evidence>
<dbReference type="Gene3D" id="3.90.320.10">
    <property type="match status" value="1"/>
</dbReference>
<evidence type="ECO:0000256" key="10">
    <source>
        <dbReference type="ARBA" id="ARBA00023235"/>
    </source>
</evidence>
<dbReference type="EC" id="5.6.2.4" evidence="12"/>
<evidence type="ECO:0000256" key="1">
    <source>
        <dbReference type="ARBA" id="ARBA00022722"/>
    </source>
</evidence>
<evidence type="ECO:0000256" key="7">
    <source>
        <dbReference type="ARBA" id="ARBA00022840"/>
    </source>
</evidence>
<evidence type="ECO:0000256" key="11">
    <source>
        <dbReference type="ARBA" id="ARBA00034617"/>
    </source>
</evidence>
<proteinExistence type="predicted"/>
<dbReference type="GO" id="GO:0005524">
    <property type="term" value="F:ATP binding"/>
    <property type="evidence" value="ECO:0007669"/>
    <property type="project" value="UniProtKB-UniRule"/>
</dbReference>
<dbReference type="Pfam" id="PF00580">
    <property type="entry name" value="UvrD-helicase"/>
    <property type="match status" value="1"/>
</dbReference>
<dbReference type="GO" id="GO:0000725">
    <property type="term" value="P:recombinational repair"/>
    <property type="evidence" value="ECO:0007669"/>
    <property type="project" value="TreeGrafter"/>
</dbReference>
<evidence type="ECO:0000256" key="8">
    <source>
        <dbReference type="ARBA" id="ARBA00023125"/>
    </source>
</evidence>
<dbReference type="GO" id="GO:0003677">
    <property type="term" value="F:DNA binding"/>
    <property type="evidence" value="ECO:0007669"/>
    <property type="project" value="UniProtKB-KW"/>
</dbReference>
<dbReference type="Gene3D" id="3.40.50.300">
    <property type="entry name" value="P-loop containing nucleotide triphosphate hydrolases"/>
    <property type="match status" value="3"/>
</dbReference>
<keyword evidence="9" id="KW-0234">DNA repair</keyword>
<evidence type="ECO:0000259" key="16">
    <source>
        <dbReference type="PROSITE" id="PS51217"/>
    </source>
</evidence>
<evidence type="ECO:0000256" key="12">
    <source>
        <dbReference type="ARBA" id="ARBA00034808"/>
    </source>
</evidence>
<feature type="domain" description="UvrD-like helicase ATP-binding" evidence="15">
    <location>
        <begin position="1"/>
        <end position="159"/>
    </location>
</feature>
<dbReference type="InterPro" id="IPR000212">
    <property type="entry name" value="DNA_helicase_UvrD/REP"/>
</dbReference>
<comment type="caution">
    <text evidence="17">The sequence shown here is derived from an EMBL/GenBank/DDBJ whole genome shotgun (WGS) entry which is preliminary data.</text>
</comment>
<keyword evidence="3" id="KW-0227">DNA damage</keyword>
<dbReference type="AlphaFoldDB" id="A0A9D1SM07"/>
<name>A0A9D1SM07_9FIRM</name>
<keyword evidence="1" id="KW-0540">Nuclease</keyword>
<dbReference type="GO" id="GO:0005829">
    <property type="term" value="C:cytosol"/>
    <property type="evidence" value="ECO:0007669"/>
    <property type="project" value="TreeGrafter"/>
</dbReference>
<dbReference type="GO" id="GO:0004527">
    <property type="term" value="F:exonuclease activity"/>
    <property type="evidence" value="ECO:0007669"/>
    <property type="project" value="UniProtKB-KW"/>
</dbReference>
<dbReference type="GO" id="GO:0033202">
    <property type="term" value="C:DNA helicase complex"/>
    <property type="evidence" value="ECO:0007669"/>
    <property type="project" value="TreeGrafter"/>
</dbReference>
<evidence type="ECO:0000259" key="15">
    <source>
        <dbReference type="PROSITE" id="PS51198"/>
    </source>
</evidence>
<dbReference type="Proteomes" id="UP000824099">
    <property type="component" value="Unassembled WGS sequence"/>
</dbReference>
<keyword evidence="2 14" id="KW-0547">Nucleotide-binding</keyword>
<dbReference type="PANTHER" id="PTHR11070:SF48">
    <property type="entry name" value="ATP-DEPENDENT HELICASE_NUCLEASE SUBUNIT A"/>
    <property type="match status" value="1"/>
</dbReference>
<dbReference type="GO" id="GO:0043138">
    <property type="term" value="F:3'-5' DNA helicase activity"/>
    <property type="evidence" value="ECO:0007669"/>
    <property type="project" value="UniProtKB-EC"/>
</dbReference>
<protein>
    <recommendedName>
        <fullName evidence="12">DNA 3'-5' helicase</fullName>
        <ecNumber evidence="12">5.6.2.4</ecNumber>
    </recommendedName>
</protein>
<reference evidence="17" key="1">
    <citation type="submission" date="2020-10" db="EMBL/GenBank/DDBJ databases">
        <authorList>
            <person name="Gilroy R."/>
        </authorList>
    </citation>
    <scope>NUCLEOTIDE SEQUENCE</scope>
    <source>
        <strain evidence="17">CHK160-1198</strain>
    </source>
</reference>
<dbReference type="CDD" id="cd17932">
    <property type="entry name" value="DEXQc_UvrD"/>
    <property type="match status" value="1"/>
</dbReference>
<feature type="domain" description="UvrD-like helicase C-terminal" evidence="16">
    <location>
        <begin position="160"/>
        <end position="452"/>
    </location>
</feature>
<comment type="caution">
    <text evidence="14">Lacks conserved residue(s) required for the propagation of feature annotation.</text>
</comment>
<dbReference type="InterPro" id="IPR027417">
    <property type="entry name" value="P-loop_NTPase"/>
</dbReference>
<evidence type="ECO:0000313" key="17">
    <source>
        <dbReference type="EMBL" id="HIU64567.1"/>
    </source>
</evidence>
<evidence type="ECO:0000256" key="2">
    <source>
        <dbReference type="ARBA" id="ARBA00022741"/>
    </source>
</evidence>